<dbReference type="AlphaFoldDB" id="A0A1F6CP99"/>
<accession>A0A1F6CP99</accession>
<sequence>MAKTGDLGKCLSMTIHHLEPHKVRLMAALGGLDEEFVSERFSNAIANIRLIAEIIQQVRLAAKQGNCEQILKILDTEFEYDRDLPR</sequence>
<evidence type="ECO:0000313" key="2">
    <source>
        <dbReference type="Proteomes" id="UP000178370"/>
    </source>
</evidence>
<gene>
    <name evidence="1" type="ORF">A2763_00100</name>
</gene>
<name>A0A1F6CP99_9BACT</name>
<proteinExistence type="predicted"/>
<protein>
    <submittedName>
        <fullName evidence="1">Uncharacterized protein</fullName>
    </submittedName>
</protein>
<organism evidence="1 2">
    <name type="scientific">Candidatus Kaiserbacteria bacterium RIFCSPHIGHO2_01_FULL_54_36</name>
    <dbReference type="NCBI Taxonomy" id="1798482"/>
    <lineage>
        <taxon>Bacteria</taxon>
        <taxon>Candidatus Kaiseribacteriota</taxon>
    </lineage>
</organism>
<comment type="caution">
    <text evidence="1">The sequence shown here is derived from an EMBL/GenBank/DDBJ whole genome shotgun (WGS) entry which is preliminary data.</text>
</comment>
<evidence type="ECO:0000313" key="1">
    <source>
        <dbReference type="EMBL" id="OGG50993.1"/>
    </source>
</evidence>
<reference evidence="1 2" key="1">
    <citation type="journal article" date="2016" name="Nat. Commun.">
        <title>Thousands of microbial genomes shed light on interconnected biogeochemical processes in an aquifer system.</title>
        <authorList>
            <person name="Anantharaman K."/>
            <person name="Brown C.T."/>
            <person name="Hug L.A."/>
            <person name="Sharon I."/>
            <person name="Castelle C.J."/>
            <person name="Probst A.J."/>
            <person name="Thomas B.C."/>
            <person name="Singh A."/>
            <person name="Wilkins M.J."/>
            <person name="Karaoz U."/>
            <person name="Brodie E.L."/>
            <person name="Williams K.H."/>
            <person name="Hubbard S.S."/>
            <person name="Banfield J.F."/>
        </authorList>
    </citation>
    <scope>NUCLEOTIDE SEQUENCE [LARGE SCALE GENOMIC DNA]</scope>
</reference>
<dbReference type="Proteomes" id="UP000178370">
    <property type="component" value="Unassembled WGS sequence"/>
</dbReference>
<dbReference type="STRING" id="1798482.A2763_00100"/>
<dbReference type="EMBL" id="MFKV01000004">
    <property type="protein sequence ID" value="OGG50993.1"/>
    <property type="molecule type" value="Genomic_DNA"/>
</dbReference>